<sequence>MRHTEREREREIPLIVEDAGGSKPQTESKALTEMPGRNTHPRLDTCLLSFSILWVCGEAAVSVKEGTEIAKVCCSMSPSATPPKLCSSCSGGKCCVDNSCTECQLLSNCPEGMERRCTGTVDYKYFCIRCPDGTFSDTENGCCIPWTDCEKQGLKTLRPGNHTHNVQCSQEAITTGGLQPKKESLPLTILTVVTTMGLVLLILMTFVLIIGVWTQKEEMLSLEEGCKLIALLHLDLVTSETQVRLSRKQKATDSVSSTSARRR</sequence>
<organism evidence="3 4">
    <name type="scientific">Salvator merianae</name>
    <name type="common">Argentine black and white tegu</name>
    <name type="synonym">Tupinambis merianae</name>
    <dbReference type="NCBI Taxonomy" id="96440"/>
    <lineage>
        <taxon>Eukaryota</taxon>
        <taxon>Metazoa</taxon>
        <taxon>Chordata</taxon>
        <taxon>Craniata</taxon>
        <taxon>Vertebrata</taxon>
        <taxon>Euteleostomi</taxon>
        <taxon>Lepidosauria</taxon>
        <taxon>Squamata</taxon>
        <taxon>Bifurcata</taxon>
        <taxon>Unidentata</taxon>
        <taxon>Episquamata</taxon>
        <taxon>Laterata</taxon>
        <taxon>Teiioidea</taxon>
        <taxon>Teiidae</taxon>
        <taxon>Salvator</taxon>
    </lineage>
</organism>
<proteinExistence type="predicted"/>
<keyword evidence="1" id="KW-0812">Transmembrane</keyword>
<dbReference type="OMA" id="QTHNANC"/>
<evidence type="ECO:0000256" key="1">
    <source>
        <dbReference type="SAM" id="Phobius"/>
    </source>
</evidence>
<feature type="domain" description="TNFR-Cys" evidence="2">
    <location>
        <begin position="130"/>
        <end position="168"/>
    </location>
</feature>
<accession>A0A8D0BQY9</accession>
<dbReference type="Proteomes" id="UP000694421">
    <property type="component" value="Unplaced"/>
</dbReference>
<dbReference type="InterPro" id="IPR053107">
    <property type="entry name" value="TNFRSF18"/>
</dbReference>
<dbReference type="Gene3D" id="2.10.50.10">
    <property type="entry name" value="Tumor Necrosis Factor Receptor, subunit A, domain 2"/>
    <property type="match status" value="1"/>
</dbReference>
<feature type="transmembrane region" description="Helical" evidence="1">
    <location>
        <begin position="187"/>
        <end position="213"/>
    </location>
</feature>
<dbReference type="InterPro" id="IPR001368">
    <property type="entry name" value="TNFR/NGFR_Cys_rich_reg"/>
</dbReference>
<reference evidence="3" key="1">
    <citation type="submission" date="2025-08" db="UniProtKB">
        <authorList>
            <consortium name="Ensembl"/>
        </authorList>
    </citation>
    <scope>IDENTIFICATION</scope>
</reference>
<name>A0A8D0BQY9_SALMN</name>
<dbReference type="AlphaFoldDB" id="A0A8D0BQY9"/>
<dbReference type="GeneTree" id="ENSGT00940000166589"/>
<evidence type="ECO:0000259" key="2">
    <source>
        <dbReference type="SMART" id="SM00208"/>
    </source>
</evidence>
<evidence type="ECO:0000313" key="3">
    <source>
        <dbReference type="Ensembl" id="ENSSMRP00000011675.1"/>
    </source>
</evidence>
<keyword evidence="1" id="KW-1133">Transmembrane helix</keyword>
<dbReference type="SMART" id="SM00208">
    <property type="entry name" value="TNFR"/>
    <property type="match status" value="1"/>
</dbReference>
<protein>
    <recommendedName>
        <fullName evidence="2">TNFR-Cys domain-containing protein</fullName>
    </recommendedName>
</protein>
<dbReference type="GO" id="GO:0009897">
    <property type="term" value="C:external side of plasma membrane"/>
    <property type="evidence" value="ECO:0007669"/>
    <property type="project" value="TreeGrafter"/>
</dbReference>
<dbReference type="GO" id="GO:0045785">
    <property type="term" value="P:positive regulation of cell adhesion"/>
    <property type="evidence" value="ECO:0007669"/>
    <property type="project" value="TreeGrafter"/>
</dbReference>
<dbReference type="PANTHER" id="PTHR47388">
    <property type="entry name" value="TUMOR NECROSIS FACTOR RECEPTOR SUPERFAMILY MEMBER 18"/>
    <property type="match status" value="1"/>
</dbReference>
<keyword evidence="4" id="KW-1185">Reference proteome</keyword>
<keyword evidence="1" id="KW-0472">Membrane</keyword>
<dbReference type="Ensembl" id="ENSSMRT00000013610.1">
    <property type="protein sequence ID" value="ENSSMRP00000011675.1"/>
    <property type="gene ID" value="ENSSMRG00000009174.1"/>
</dbReference>
<dbReference type="PANTHER" id="PTHR47388:SF1">
    <property type="entry name" value="TUMOR NECROSIS FACTOR RECEPTOR SUPERFAMILY MEMBER 18"/>
    <property type="match status" value="1"/>
</dbReference>
<reference evidence="3" key="2">
    <citation type="submission" date="2025-09" db="UniProtKB">
        <authorList>
            <consortium name="Ensembl"/>
        </authorList>
    </citation>
    <scope>IDENTIFICATION</scope>
</reference>
<evidence type="ECO:0000313" key="4">
    <source>
        <dbReference type="Proteomes" id="UP000694421"/>
    </source>
</evidence>